<organism evidence="2 3">
    <name type="scientific">Mya arenaria</name>
    <name type="common">Soft-shell clam</name>
    <dbReference type="NCBI Taxonomy" id="6604"/>
    <lineage>
        <taxon>Eukaryota</taxon>
        <taxon>Metazoa</taxon>
        <taxon>Spiralia</taxon>
        <taxon>Lophotrochozoa</taxon>
        <taxon>Mollusca</taxon>
        <taxon>Bivalvia</taxon>
        <taxon>Autobranchia</taxon>
        <taxon>Heteroconchia</taxon>
        <taxon>Euheterodonta</taxon>
        <taxon>Imparidentia</taxon>
        <taxon>Neoheterodontei</taxon>
        <taxon>Myida</taxon>
        <taxon>Myoidea</taxon>
        <taxon>Myidae</taxon>
        <taxon>Mya</taxon>
    </lineage>
</organism>
<feature type="region of interest" description="Disordered" evidence="1">
    <location>
        <begin position="1"/>
        <end position="25"/>
    </location>
</feature>
<protein>
    <submittedName>
        <fullName evidence="2">Uncharacterized protein</fullName>
    </submittedName>
</protein>
<evidence type="ECO:0000313" key="2">
    <source>
        <dbReference type="EMBL" id="WAR05893.1"/>
    </source>
</evidence>
<feature type="non-terminal residue" evidence="2">
    <location>
        <position position="75"/>
    </location>
</feature>
<reference evidence="2" key="1">
    <citation type="submission" date="2022-11" db="EMBL/GenBank/DDBJ databases">
        <title>Centuries of genome instability and evolution in soft-shell clam transmissible cancer (bioRxiv).</title>
        <authorList>
            <person name="Hart S.F.M."/>
            <person name="Yonemitsu M.A."/>
            <person name="Giersch R.M."/>
            <person name="Beal B.F."/>
            <person name="Arriagada G."/>
            <person name="Davis B.W."/>
            <person name="Ostrander E.A."/>
            <person name="Goff S.P."/>
            <person name="Metzger M.J."/>
        </authorList>
    </citation>
    <scope>NUCLEOTIDE SEQUENCE</scope>
    <source>
        <strain evidence="2">MELC-2E11</strain>
        <tissue evidence="2">Siphon/mantle</tissue>
    </source>
</reference>
<accession>A0ABY7E7C9</accession>
<evidence type="ECO:0000256" key="1">
    <source>
        <dbReference type="SAM" id="MobiDB-lite"/>
    </source>
</evidence>
<evidence type="ECO:0000313" key="3">
    <source>
        <dbReference type="Proteomes" id="UP001164746"/>
    </source>
</evidence>
<dbReference type="Proteomes" id="UP001164746">
    <property type="component" value="Chromosome 5"/>
</dbReference>
<keyword evidence="3" id="KW-1185">Reference proteome</keyword>
<name>A0ABY7E7C9_MYAAR</name>
<gene>
    <name evidence="2" type="ORF">MAR_021262</name>
</gene>
<sequence length="75" mass="8397">MQGVLVRTGKYRPGDENKLPSGTQGHRQWTAFPVKSTSIWILDDCDVIANEGHKSPSVKWTVDWILDACDIIADE</sequence>
<dbReference type="EMBL" id="CP111016">
    <property type="protein sequence ID" value="WAR05893.1"/>
    <property type="molecule type" value="Genomic_DNA"/>
</dbReference>
<proteinExistence type="predicted"/>